<gene>
    <name evidence="1" type="ORF">PUN28_012881</name>
</gene>
<sequence length="93" mass="10853">MFWQFSFKNMYDHFGSDGNSERTQRREMLIQKVFNLTSETIKTLLNLREFSLMYVVRIEVCYTALLIPIDNGSSTLQDVDLRLSFRNSGGCKS</sequence>
<keyword evidence="2" id="KW-1185">Reference proteome</keyword>
<dbReference type="EMBL" id="JADYXP020000013">
    <property type="protein sequence ID" value="KAL0111277.1"/>
    <property type="molecule type" value="Genomic_DNA"/>
</dbReference>
<name>A0AAW2FAP7_9HYME</name>
<organism evidence="1 2">
    <name type="scientific">Cardiocondyla obscurior</name>
    <dbReference type="NCBI Taxonomy" id="286306"/>
    <lineage>
        <taxon>Eukaryota</taxon>
        <taxon>Metazoa</taxon>
        <taxon>Ecdysozoa</taxon>
        <taxon>Arthropoda</taxon>
        <taxon>Hexapoda</taxon>
        <taxon>Insecta</taxon>
        <taxon>Pterygota</taxon>
        <taxon>Neoptera</taxon>
        <taxon>Endopterygota</taxon>
        <taxon>Hymenoptera</taxon>
        <taxon>Apocrita</taxon>
        <taxon>Aculeata</taxon>
        <taxon>Formicoidea</taxon>
        <taxon>Formicidae</taxon>
        <taxon>Myrmicinae</taxon>
        <taxon>Cardiocondyla</taxon>
    </lineage>
</organism>
<evidence type="ECO:0000313" key="1">
    <source>
        <dbReference type="EMBL" id="KAL0111277.1"/>
    </source>
</evidence>
<dbReference type="AlphaFoldDB" id="A0AAW2FAP7"/>
<protein>
    <submittedName>
        <fullName evidence="1">Uncharacterized protein</fullName>
    </submittedName>
</protein>
<evidence type="ECO:0000313" key="2">
    <source>
        <dbReference type="Proteomes" id="UP001430953"/>
    </source>
</evidence>
<proteinExistence type="predicted"/>
<reference evidence="1 2" key="1">
    <citation type="submission" date="2023-03" db="EMBL/GenBank/DDBJ databases">
        <title>High recombination rates correlate with genetic variation in Cardiocondyla obscurior ants.</title>
        <authorList>
            <person name="Errbii M."/>
        </authorList>
    </citation>
    <scope>NUCLEOTIDE SEQUENCE [LARGE SCALE GENOMIC DNA]</scope>
    <source>
        <strain evidence="1">Alpha-2009</strain>
        <tissue evidence="1">Whole body</tissue>
    </source>
</reference>
<accession>A0AAW2FAP7</accession>
<comment type="caution">
    <text evidence="1">The sequence shown here is derived from an EMBL/GenBank/DDBJ whole genome shotgun (WGS) entry which is preliminary data.</text>
</comment>
<dbReference type="Proteomes" id="UP001430953">
    <property type="component" value="Unassembled WGS sequence"/>
</dbReference>